<dbReference type="GO" id="GO:0120010">
    <property type="term" value="P:intermembrane phospholipid transfer"/>
    <property type="evidence" value="ECO:0007669"/>
    <property type="project" value="TreeGrafter"/>
</dbReference>
<dbReference type="InterPro" id="IPR007428">
    <property type="entry name" value="MlaA"/>
</dbReference>
<name>A0AB39VJT8_9FUSO</name>
<organism evidence="4">
    <name type="scientific">Leptotrichia rugosa</name>
    <dbReference type="NCBI Taxonomy" id="3239302"/>
    <lineage>
        <taxon>Bacteria</taxon>
        <taxon>Fusobacteriati</taxon>
        <taxon>Fusobacteriota</taxon>
        <taxon>Fusobacteriia</taxon>
        <taxon>Fusobacteriales</taxon>
        <taxon>Leptotrichiaceae</taxon>
        <taxon>Leptotrichia</taxon>
    </lineage>
</organism>
<dbReference type="GO" id="GO:0016020">
    <property type="term" value="C:membrane"/>
    <property type="evidence" value="ECO:0007669"/>
    <property type="project" value="InterPro"/>
</dbReference>
<reference evidence="4" key="1">
    <citation type="submission" date="2024-07" db="EMBL/GenBank/DDBJ databases">
        <authorList>
            <person name="Li X.-J."/>
            <person name="Wang X."/>
        </authorList>
    </citation>
    <scope>NUCLEOTIDE SEQUENCE</scope>
    <source>
        <strain evidence="4">HSP-334</strain>
    </source>
</reference>
<dbReference type="PANTHER" id="PTHR30035">
    <property type="entry name" value="LIPOPROTEIN VACJ-RELATED"/>
    <property type="match status" value="1"/>
</dbReference>
<sequence>MTKFNKNKIMIFSTVIAACTISYADADEFYPETKNVNTVSYLDESVKEANDDIYIEFVNEKEDIPTQNNVEKFKLTNLKTKKKKIDKNRYIAFEQDNYGDLANNIEGLDDEYIVSSKVLDLTGMGGTINDPLEPFNRRMYAFNTQFDKKIAYPVSRIYGAIVPKPIRTGISNFFGNFKEIPTFVNSMLQLKPGKAVNALGRFVVNSTVGVLGVTDVATKMGMKKDYETMGETLGHYGARSGAYLILPLVGPSNVRDAIGSGIDGAMEGAARGYVEDKLFFDTGVFDKTVYGFTRPVVTGLNLRSLINFKYGDLNSPFEYDLVKILYQNYRKVQIKK</sequence>
<keyword evidence="4" id="KW-0449">Lipoprotein</keyword>
<accession>A0AB39VJT8</accession>
<dbReference type="PROSITE" id="PS51257">
    <property type="entry name" value="PROKAR_LIPOPROTEIN"/>
    <property type="match status" value="1"/>
</dbReference>
<evidence type="ECO:0000313" key="4">
    <source>
        <dbReference type="EMBL" id="XDU67569.1"/>
    </source>
</evidence>
<dbReference type="PRINTS" id="PR01805">
    <property type="entry name" value="VACJLIPOPROT"/>
</dbReference>
<dbReference type="AlphaFoldDB" id="A0AB39VJT8"/>
<feature type="chain" id="PRO_5044309863" evidence="3">
    <location>
        <begin position="27"/>
        <end position="336"/>
    </location>
</feature>
<dbReference type="EMBL" id="CP165644">
    <property type="protein sequence ID" value="XDU67569.1"/>
    <property type="molecule type" value="Genomic_DNA"/>
</dbReference>
<comment type="similarity">
    <text evidence="1">Belongs to the MlaA family.</text>
</comment>
<keyword evidence="2 3" id="KW-0732">Signal</keyword>
<evidence type="ECO:0000256" key="2">
    <source>
        <dbReference type="ARBA" id="ARBA00022729"/>
    </source>
</evidence>
<gene>
    <name evidence="4" type="ORF">AB8B22_03915</name>
</gene>
<feature type="signal peptide" evidence="3">
    <location>
        <begin position="1"/>
        <end position="26"/>
    </location>
</feature>
<dbReference type="Pfam" id="PF04333">
    <property type="entry name" value="MlaA"/>
    <property type="match status" value="1"/>
</dbReference>
<dbReference type="KEGG" id="lrug:AB8B22_03915"/>
<proteinExistence type="inferred from homology"/>
<evidence type="ECO:0000256" key="1">
    <source>
        <dbReference type="ARBA" id="ARBA00010634"/>
    </source>
</evidence>
<evidence type="ECO:0000256" key="3">
    <source>
        <dbReference type="SAM" id="SignalP"/>
    </source>
</evidence>
<dbReference type="RefSeq" id="WP_369711732.1">
    <property type="nucleotide sequence ID" value="NZ_CP165644.1"/>
</dbReference>
<dbReference type="PANTHER" id="PTHR30035:SF3">
    <property type="entry name" value="INTERMEMBRANE PHOSPHOLIPID TRANSPORT SYSTEM LIPOPROTEIN MLAA"/>
    <property type="match status" value="1"/>
</dbReference>
<protein>
    <submittedName>
        <fullName evidence="4">VacJ family lipoprotein</fullName>
    </submittedName>
</protein>